<reference evidence="2" key="1">
    <citation type="journal article" date="2014" name="Science">
        <title>Ancient hybridizations among the ancestral genomes of bread wheat.</title>
        <authorList>
            <consortium name="International Wheat Genome Sequencing Consortium,"/>
            <person name="Marcussen T."/>
            <person name="Sandve S.R."/>
            <person name="Heier L."/>
            <person name="Spannagl M."/>
            <person name="Pfeifer M."/>
            <person name="Jakobsen K.S."/>
            <person name="Wulff B.B."/>
            <person name="Steuernagel B."/>
            <person name="Mayer K.F."/>
            <person name="Olsen O.A."/>
        </authorList>
    </citation>
    <scope>NUCLEOTIDE SEQUENCE [LARGE SCALE GENOMIC DNA]</scope>
    <source>
        <strain evidence="2">cv. AL8/78</strain>
    </source>
</reference>
<proteinExistence type="predicted"/>
<reference evidence="2" key="2">
    <citation type="journal article" date="2017" name="Nat. Plants">
        <title>The Aegilops tauschii genome reveals multiple impacts of transposons.</title>
        <authorList>
            <person name="Zhao G."/>
            <person name="Zou C."/>
            <person name="Li K."/>
            <person name="Wang K."/>
            <person name="Li T."/>
            <person name="Gao L."/>
            <person name="Zhang X."/>
            <person name="Wang H."/>
            <person name="Yang Z."/>
            <person name="Liu X."/>
            <person name="Jiang W."/>
            <person name="Mao L."/>
            <person name="Kong X."/>
            <person name="Jiao Y."/>
            <person name="Jia J."/>
        </authorList>
    </citation>
    <scope>NUCLEOTIDE SEQUENCE [LARGE SCALE GENOMIC DNA]</scope>
    <source>
        <strain evidence="2">cv. AL8/78</strain>
    </source>
</reference>
<dbReference type="Proteomes" id="UP000015105">
    <property type="component" value="Chromosome 2D"/>
</dbReference>
<evidence type="ECO:0000313" key="2">
    <source>
        <dbReference type="Proteomes" id="UP000015105"/>
    </source>
</evidence>
<reference evidence="1" key="3">
    <citation type="journal article" date="2017" name="Nature">
        <title>Genome sequence of the progenitor of the wheat D genome Aegilops tauschii.</title>
        <authorList>
            <person name="Luo M.C."/>
            <person name="Gu Y.Q."/>
            <person name="Puiu D."/>
            <person name="Wang H."/>
            <person name="Twardziok S.O."/>
            <person name="Deal K.R."/>
            <person name="Huo N."/>
            <person name="Zhu T."/>
            <person name="Wang L."/>
            <person name="Wang Y."/>
            <person name="McGuire P.E."/>
            <person name="Liu S."/>
            <person name="Long H."/>
            <person name="Ramasamy R.K."/>
            <person name="Rodriguez J.C."/>
            <person name="Van S.L."/>
            <person name="Yuan L."/>
            <person name="Wang Z."/>
            <person name="Xia Z."/>
            <person name="Xiao L."/>
            <person name="Anderson O.D."/>
            <person name="Ouyang S."/>
            <person name="Liang Y."/>
            <person name="Zimin A.V."/>
            <person name="Pertea G."/>
            <person name="Qi P."/>
            <person name="Bennetzen J.L."/>
            <person name="Dai X."/>
            <person name="Dawson M.W."/>
            <person name="Muller H.G."/>
            <person name="Kugler K."/>
            <person name="Rivarola-Duarte L."/>
            <person name="Spannagl M."/>
            <person name="Mayer K.F.X."/>
            <person name="Lu F.H."/>
            <person name="Bevan M.W."/>
            <person name="Leroy P."/>
            <person name="Li P."/>
            <person name="You F.M."/>
            <person name="Sun Q."/>
            <person name="Liu Z."/>
            <person name="Lyons E."/>
            <person name="Wicker T."/>
            <person name="Salzberg S.L."/>
            <person name="Devos K.M."/>
            <person name="Dvorak J."/>
        </authorList>
    </citation>
    <scope>NUCLEOTIDE SEQUENCE [LARGE SCALE GENOMIC DNA]</scope>
    <source>
        <strain evidence="1">cv. AL8/78</strain>
    </source>
</reference>
<name>A0A453BN43_AEGTS</name>
<reference evidence="1" key="5">
    <citation type="journal article" date="2021" name="G3 (Bethesda)">
        <title>Aegilops tauschii genome assembly Aet v5.0 features greater sequence contiguity and improved annotation.</title>
        <authorList>
            <person name="Wang L."/>
            <person name="Zhu T."/>
            <person name="Rodriguez J.C."/>
            <person name="Deal K.R."/>
            <person name="Dubcovsky J."/>
            <person name="McGuire P.E."/>
            <person name="Lux T."/>
            <person name="Spannagl M."/>
            <person name="Mayer K.F.X."/>
            <person name="Baldrich P."/>
            <person name="Meyers B.C."/>
            <person name="Huo N."/>
            <person name="Gu Y.Q."/>
            <person name="Zhou H."/>
            <person name="Devos K.M."/>
            <person name="Bennetzen J.L."/>
            <person name="Unver T."/>
            <person name="Budak H."/>
            <person name="Gulick P.J."/>
            <person name="Galiba G."/>
            <person name="Kalapos B."/>
            <person name="Nelson D.R."/>
            <person name="Li P."/>
            <person name="You F.M."/>
            <person name="Luo M.C."/>
            <person name="Dvorak J."/>
        </authorList>
    </citation>
    <scope>NUCLEOTIDE SEQUENCE [LARGE SCALE GENOMIC DNA]</scope>
    <source>
        <strain evidence="1">cv. AL8/78</strain>
    </source>
</reference>
<dbReference type="EnsemblPlants" id="AET2Gv20572800.6">
    <property type="protein sequence ID" value="AET2Gv20572800.6"/>
    <property type="gene ID" value="AET2Gv20572800"/>
</dbReference>
<evidence type="ECO:0000313" key="1">
    <source>
        <dbReference type="EnsemblPlants" id="AET2Gv20572800.6"/>
    </source>
</evidence>
<accession>A0A453BN43</accession>
<sequence length="191" mass="20939">MNGPIFVIVILQSAVYCIDSGRILSAITYFGKKFPKAIQSYPKHSISNPRVMQSFLYHFPTLLNILFHVVQWLLTVLEILQFIQQRLCTVTHGTLNSSAAVWFTLWNWRSPPWSNLPQKGRRQGGVAHGWGSGGGLERGAKLARPVEARAQGKSSSETILPWSTARGIERAASKMAAELRASGAGGGGPRP</sequence>
<protein>
    <submittedName>
        <fullName evidence="1">Uncharacterized protein</fullName>
    </submittedName>
</protein>
<dbReference type="Gramene" id="AET2Gv20572800.6">
    <property type="protein sequence ID" value="AET2Gv20572800.6"/>
    <property type="gene ID" value="AET2Gv20572800"/>
</dbReference>
<keyword evidence="2" id="KW-1185">Reference proteome</keyword>
<reference evidence="1" key="4">
    <citation type="submission" date="2019-03" db="UniProtKB">
        <authorList>
            <consortium name="EnsemblPlants"/>
        </authorList>
    </citation>
    <scope>IDENTIFICATION</scope>
</reference>
<organism evidence="1 2">
    <name type="scientific">Aegilops tauschii subsp. strangulata</name>
    <name type="common">Goatgrass</name>
    <dbReference type="NCBI Taxonomy" id="200361"/>
    <lineage>
        <taxon>Eukaryota</taxon>
        <taxon>Viridiplantae</taxon>
        <taxon>Streptophyta</taxon>
        <taxon>Embryophyta</taxon>
        <taxon>Tracheophyta</taxon>
        <taxon>Spermatophyta</taxon>
        <taxon>Magnoliopsida</taxon>
        <taxon>Liliopsida</taxon>
        <taxon>Poales</taxon>
        <taxon>Poaceae</taxon>
        <taxon>BOP clade</taxon>
        <taxon>Pooideae</taxon>
        <taxon>Triticodae</taxon>
        <taxon>Triticeae</taxon>
        <taxon>Triticinae</taxon>
        <taxon>Aegilops</taxon>
    </lineage>
</organism>
<dbReference type="EnsemblPlants" id="AET2Gv20572800.7">
    <property type="protein sequence ID" value="AET2Gv20572800.7"/>
    <property type="gene ID" value="AET2Gv20572800"/>
</dbReference>
<dbReference type="Gramene" id="AET2Gv20572800.7">
    <property type="protein sequence ID" value="AET2Gv20572800.7"/>
    <property type="gene ID" value="AET2Gv20572800"/>
</dbReference>
<dbReference type="AlphaFoldDB" id="A0A453BN43"/>